<protein>
    <submittedName>
        <fullName evidence="2">Uncharacterized protein</fullName>
    </submittedName>
</protein>
<accession>A0ABQ7H1R9</accession>
<organism evidence="2 3">
    <name type="scientific">Dunaliella salina</name>
    <name type="common">Green alga</name>
    <name type="synonym">Protococcus salinus</name>
    <dbReference type="NCBI Taxonomy" id="3046"/>
    <lineage>
        <taxon>Eukaryota</taxon>
        <taxon>Viridiplantae</taxon>
        <taxon>Chlorophyta</taxon>
        <taxon>core chlorophytes</taxon>
        <taxon>Chlorophyceae</taxon>
        <taxon>CS clade</taxon>
        <taxon>Chlamydomonadales</taxon>
        <taxon>Dunaliellaceae</taxon>
        <taxon>Dunaliella</taxon>
    </lineage>
</organism>
<evidence type="ECO:0000313" key="2">
    <source>
        <dbReference type="EMBL" id="KAF5840803.1"/>
    </source>
</evidence>
<feature type="compositionally biased region" description="Low complexity" evidence="1">
    <location>
        <begin position="359"/>
        <end position="373"/>
    </location>
</feature>
<sequence length="584" mass="61677">MQSFRLHDVHEGASSYPRGTPLHSGHVRGFPVDSVSPSVHPGNGAPPAMNQGSLAPISGVVNTMWPTQPAMVGSAAGPAHRKGEPFYYEAGHYHNARPPTPTRITTFPSTYQHLRQSDGEVPCAAAAVADTAEPGRGPSDSSQSINAELLQLVQRLAPSEAAIFFKAPSPPPSLPVSPRREVDYNQVSLRPRHPSSLVPLRPSPPGSPSRHNRVSGDPHSNSQLLQGNAAGYWPGADLAQQDHAHGLGTHAKQAWSAQPHAAGAADPAEESPAGALANGRNGLRNGFRDGLPLPNGAMARNPNLPSNPIMEERILAQHRHAAAVAYAEQARQQAQKKRKQFEAQQRARARQLEEETAAESRAAMAAAQAVAPVHDPPPAPIEHHTARPQHHAAPPAPASASVQLVDHSSQIAGASTAPPTALSERRSSGESGSTHAAACDPTAQSEADAPPAPPPAAAAGPGSAGAVARASEKKKDVKASEGMSSEGAPAEPKGVVKTYERPWLHHMRKPKEAPAPQPERPVRLPNPEIQSYIAQKRAERSRAKREAKEADAAHHGPLGLRRLTSENARQVGTSVSSDHEIRAW</sequence>
<dbReference type="Proteomes" id="UP000815325">
    <property type="component" value="Unassembled WGS sequence"/>
</dbReference>
<feature type="region of interest" description="Disordered" evidence="1">
    <location>
        <begin position="247"/>
        <end position="288"/>
    </location>
</feature>
<feature type="compositionally biased region" description="Polar residues" evidence="1">
    <location>
        <begin position="565"/>
        <end position="576"/>
    </location>
</feature>
<evidence type="ECO:0000256" key="1">
    <source>
        <dbReference type="SAM" id="MobiDB-lite"/>
    </source>
</evidence>
<feature type="compositionally biased region" description="Low complexity" evidence="1">
    <location>
        <begin position="457"/>
        <end position="469"/>
    </location>
</feature>
<feature type="region of interest" description="Disordered" evidence="1">
    <location>
        <begin position="1"/>
        <end position="31"/>
    </location>
</feature>
<evidence type="ECO:0000313" key="3">
    <source>
        <dbReference type="Proteomes" id="UP000815325"/>
    </source>
</evidence>
<feature type="compositionally biased region" description="Basic and acidic residues" evidence="1">
    <location>
        <begin position="536"/>
        <end position="554"/>
    </location>
</feature>
<dbReference type="EMBL" id="MU069503">
    <property type="protein sequence ID" value="KAF5840803.1"/>
    <property type="molecule type" value="Genomic_DNA"/>
</dbReference>
<gene>
    <name evidence="2" type="ORF">DUNSADRAFT_15513</name>
</gene>
<keyword evidence="3" id="KW-1185">Reference proteome</keyword>
<feature type="compositionally biased region" description="Low complexity" evidence="1">
    <location>
        <begin position="256"/>
        <end position="275"/>
    </location>
</feature>
<feature type="compositionally biased region" description="Basic and acidic residues" evidence="1">
    <location>
        <begin position="1"/>
        <end position="11"/>
    </location>
</feature>
<feature type="region of interest" description="Disordered" evidence="1">
    <location>
        <begin position="188"/>
        <end position="229"/>
    </location>
</feature>
<reference evidence="2" key="1">
    <citation type="submission" date="2017-08" db="EMBL/GenBank/DDBJ databases">
        <authorList>
            <person name="Polle J.E."/>
            <person name="Barry K."/>
            <person name="Cushman J."/>
            <person name="Schmutz J."/>
            <person name="Tran D."/>
            <person name="Hathwaick L.T."/>
            <person name="Yim W.C."/>
            <person name="Jenkins J."/>
            <person name="Mckie-Krisberg Z.M."/>
            <person name="Prochnik S."/>
            <person name="Lindquist E."/>
            <person name="Dockter R.B."/>
            <person name="Adam C."/>
            <person name="Molina H."/>
            <person name="Bunkerborg J."/>
            <person name="Jin E."/>
            <person name="Buchheim M."/>
            <person name="Magnuson J."/>
        </authorList>
    </citation>
    <scope>NUCLEOTIDE SEQUENCE</scope>
    <source>
        <strain evidence="2">CCAP 19/18</strain>
    </source>
</reference>
<feature type="region of interest" description="Disordered" evidence="1">
    <location>
        <begin position="335"/>
        <end position="584"/>
    </location>
</feature>
<proteinExistence type="predicted"/>
<feature type="compositionally biased region" description="Basic and acidic residues" evidence="1">
    <location>
        <begin position="470"/>
        <end position="479"/>
    </location>
</feature>
<name>A0ABQ7H1R9_DUNSA</name>
<comment type="caution">
    <text evidence="2">The sequence shown here is derived from an EMBL/GenBank/DDBJ whole genome shotgun (WGS) entry which is preliminary data.</text>
</comment>